<keyword evidence="5 11" id="KW-0862">Zinc</keyword>
<feature type="region of interest" description="Disordered" evidence="12">
    <location>
        <begin position="103"/>
        <end position="132"/>
    </location>
</feature>
<protein>
    <submittedName>
        <fullName evidence="16">Nuclear receptor domain-containing protein</fullName>
    </submittedName>
</protein>
<comment type="subcellular location">
    <subcellularLocation>
        <location evidence="1 11">Nucleus</location>
    </subcellularLocation>
</comment>
<feature type="domain" description="NR LBD" evidence="14">
    <location>
        <begin position="148"/>
        <end position="375"/>
    </location>
</feature>
<keyword evidence="7 11" id="KW-0238">DNA-binding</keyword>
<dbReference type="FunFam" id="3.30.50.10:FF:000030">
    <property type="entry name" value="Nuclear Hormone Receptor family"/>
    <property type="match status" value="1"/>
</dbReference>
<sequence length="470" mass="52194">MAKLVLPLQDLCVVCGDKAIGKHYGAISCNGCKGFFRRSVWQSLHYTCRFSNLCRVDKARRNACRSCRFRKCVINGMRPDAIQNERDCIGSTRRLRKSVDADLNASSPTNFHTDDVNGESYNDNANKSPVLQQQQQQQHLSAVFVGNNSKLVVEQLLAIESRVQLEPVFPSSTSIGDRAFHYLDKWSNSLHAISELKFNDKVILLQHCAAAFTLLHAVQRSLNVMSYNGQASSHPILLLPNDTFFTLQQTEANEANGVQALVIKIRDELIDPFRRMNMKSIDFACLKAVILLQPDVSKISDQSKHWLIKNRDGLLRAILLAGGSTNDASVCFAQMLLKLPALFTIGQTLAQNPVMSEMFGIEPKLANFDHSSSSPEARPTSSEMPKNLTSNVVEEKIDTRSTQPQHAAIIDCIQLASSQCTHHAAATLSTCNSSTACRSVRFFKQFSAAIVDNDVQQQQQQCAVGMQYIV</sequence>
<dbReference type="PRINTS" id="PR00398">
    <property type="entry name" value="STRDHORMONER"/>
</dbReference>
<dbReference type="CDD" id="cd06960">
    <property type="entry name" value="NR_DBD_HNF4A"/>
    <property type="match status" value="1"/>
</dbReference>
<dbReference type="GO" id="GO:0005634">
    <property type="term" value="C:nucleus"/>
    <property type="evidence" value="ECO:0007669"/>
    <property type="project" value="UniProtKB-SubCell"/>
</dbReference>
<dbReference type="Gene3D" id="3.30.50.10">
    <property type="entry name" value="Erythroid Transcription Factor GATA-1, subunit A"/>
    <property type="match status" value="1"/>
</dbReference>
<evidence type="ECO:0000256" key="10">
    <source>
        <dbReference type="ARBA" id="ARBA00023242"/>
    </source>
</evidence>
<evidence type="ECO:0000256" key="1">
    <source>
        <dbReference type="ARBA" id="ARBA00004123"/>
    </source>
</evidence>
<dbReference type="PANTHER" id="PTHR24083">
    <property type="entry name" value="NUCLEAR HORMONE RECEPTOR"/>
    <property type="match status" value="1"/>
</dbReference>
<evidence type="ECO:0000256" key="8">
    <source>
        <dbReference type="ARBA" id="ARBA00023163"/>
    </source>
</evidence>
<dbReference type="GO" id="GO:0003700">
    <property type="term" value="F:DNA-binding transcription factor activity"/>
    <property type="evidence" value="ECO:0007669"/>
    <property type="project" value="InterPro"/>
</dbReference>
<reference evidence="15" key="2">
    <citation type="submission" date="2014-05" db="EMBL/GenBank/DDBJ databases">
        <title>The genome and life-stage specific transcriptomes of Globodera pallida elucidate key aspects of plant parasitism by a cyst nematode.</title>
        <authorList>
            <person name="Cotton J.A."/>
            <person name="Lilley C.J."/>
            <person name="Jones L.M."/>
            <person name="Kikuchi T."/>
            <person name="Reid A.J."/>
            <person name="Thorpe P."/>
            <person name="Tsai I.J."/>
            <person name="Beasley H."/>
            <person name="Blok V."/>
            <person name="Cock P.J.A."/>
            <person name="Van den Akker S.E."/>
            <person name="Holroyd N."/>
            <person name="Hunt M."/>
            <person name="Mantelin S."/>
            <person name="Naghra H."/>
            <person name="Pain A."/>
            <person name="Palomares-Rius J.E."/>
            <person name="Zarowiecki M."/>
            <person name="Berriman M."/>
            <person name="Jones J.T."/>
            <person name="Urwin P.E."/>
        </authorList>
    </citation>
    <scope>NUCLEOTIDE SEQUENCE [LARGE SCALE GENOMIC DNA]</scope>
    <source>
        <strain evidence="15">Lindley</strain>
    </source>
</reference>
<dbReference type="InterPro" id="IPR000536">
    <property type="entry name" value="Nucl_hrmn_rcpt_lig-bd"/>
</dbReference>
<dbReference type="AlphaFoldDB" id="A0A183BRN6"/>
<dbReference type="InterPro" id="IPR049636">
    <property type="entry name" value="HNF4-like_DBD"/>
</dbReference>
<keyword evidence="8 11" id="KW-0804">Transcription</keyword>
<dbReference type="PROSITE" id="PS51843">
    <property type="entry name" value="NR_LBD"/>
    <property type="match status" value="1"/>
</dbReference>
<evidence type="ECO:0000256" key="6">
    <source>
        <dbReference type="ARBA" id="ARBA00023015"/>
    </source>
</evidence>
<evidence type="ECO:0000313" key="15">
    <source>
        <dbReference type="Proteomes" id="UP000050741"/>
    </source>
</evidence>
<dbReference type="WBParaSite" id="GPLIN_000327200">
    <property type="protein sequence ID" value="GPLIN_000327200"/>
    <property type="gene ID" value="GPLIN_000327200"/>
</dbReference>
<keyword evidence="6 11" id="KW-0805">Transcription regulation</keyword>
<dbReference type="InterPro" id="IPR001723">
    <property type="entry name" value="Nuclear_hrmn_rcpt"/>
</dbReference>
<dbReference type="PRINTS" id="PR00047">
    <property type="entry name" value="STROIDFINGER"/>
</dbReference>
<reference evidence="16" key="3">
    <citation type="submission" date="2016-06" db="UniProtKB">
        <authorList>
            <consortium name="WormBaseParasite"/>
        </authorList>
    </citation>
    <scope>IDENTIFICATION</scope>
</reference>
<keyword evidence="4 11" id="KW-0863">Zinc-finger</keyword>
<dbReference type="InterPro" id="IPR050274">
    <property type="entry name" value="Nuclear_hormone_rcpt_NR2"/>
</dbReference>
<dbReference type="InterPro" id="IPR013088">
    <property type="entry name" value="Znf_NHR/GATA"/>
</dbReference>
<keyword evidence="15" id="KW-1185">Reference proteome</keyword>
<organism evidence="15 16">
    <name type="scientific">Globodera pallida</name>
    <name type="common">Potato cyst nematode worm</name>
    <name type="synonym">Heterodera pallida</name>
    <dbReference type="NCBI Taxonomy" id="36090"/>
    <lineage>
        <taxon>Eukaryota</taxon>
        <taxon>Metazoa</taxon>
        <taxon>Ecdysozoa</taxon>
        <taxon>Nematoda</taxon>
        <taxon>Chromadorea</taxon>
        <taxon>Rhabditida</taxon>
        <taxon>Tylenchina</taxon>
        <taxon>Tylenchomorpha</taxon>
        <taxon>Tylenchoidea</taxon>
        <taxon>Heteroderidae</taxon>
        <taxon>Heteroderinae</taxon>
        <taxon>Globodera</taxon>
    </lineage>
</organism>
<evidence type="ECO:0000256" key="12">
    <source>
        <dbReference type="SAM" id="MobiDB-lite"/>
    </source>
</evidence>
<evidence type="ECO:0000313" key="16">
    <source>
        <dbReference type="WBParaSite" id="GPLIN_000327200"/>
    </source>
</evidence>
<name>A0A183BRN6_GLOPA</name>
<dbReference type="Pfam" id="PF00104">
    <property type="entry name" value="Hormone_recep"/>
    <property type="match status" value="1"/>
</dbReference>
<reference evidence="15" key="1">
    <citation type="submission" date="2013-12" db="EMBL/GenBank/DDBJ databases">
        <authorList>
            <person name="Aslett M."/>
        </authorList>
    </citation>
    <scope>NUCLEOTIDE SEQUENCE [LARGE SCALE GENOMIC DNA]</scope>
    <source>
        <strain evidence="15">Lindley</strain>
    </source>
</reference>
<dbReference type="GO" id="GO:0008270">
    <property type="term" value="F:zinc ion binding"/>
    <property type="evidence" value="ECO:0007669"/>
    <property type="project" value="UniProtKB-KW"/>
</dbReference>
<feature type="compositionally biased region" description="Polar residues" evidence="12">
    <location>
        <begin position="119"/>
        <end position="131"/>
    </location>
</feature>
<keyword evidence="10 11" id="KW-0539">Nucleus</keyword>
<dbReference type="InterPro" id="IPR035500">
    <property type="entry name" value="NHR-like_dom_sf"/>
</dbReference>
<evidence type="ECO:0000256" key="5">
    <source>
        <dbReference type="ARBA" id="ARBA00022833"/>
    </source>
</evidence>
<proteinExistence type="inferred from homology"/>
<evidence type="ECO:0000256" key="2">
    <source>
        <dbReference type="ARBA" id="ARBA00005993"/>
    </source>
</evidence>
<dbReference type="Pfam" id="PF00105">
    <property type="entry name" value="zf-C4"/>
    <property type="match status" value="1"/>
</dbReference>
<evidence type="ECO:0000256" key="9">
    <source>
        <dbReference type="ARBA" id="ARBA00023170"/>
    </source>
</evidence>
<dbReference type="PROSITE" id="PS51030">
    <property type="entry name" value="NUCLEAR_REC_DBD_2"/>
    <property type="match status" value="1"/>
</dbReference>
<dbReference type="InterPro" id="IPR001628">
    <property type="entry name" value="Znf_hrmn_rcpt"/>
</dbReference>
<evidence type="ECO:0000256" key="3">
    <source>
        <dbReference type="ARBA" id="ARBA00022723"/>
    </source>
</evidence>
<dbReference type="SUPFAM" id="SSF57716">
    <property type="entry name" value="Glucocorticoid receptor-like (DNA-binding domain)"/>
    <property type="match status" value="1"/>
</dbReference>
<evidence type="ECO:0000256" key="7">
    <source>
        <dbReference type="ARBA" id="ARBA00023125"/>
    </source>
</evidence>
<dbReference type="PROSITE" id="PS00031">
    <property type="entry name" value="NUCLEAR_REC_DBD_1"/>
    <property type="match status" value="1"/>
</dbReference>
<evidence type="ECO:0000259" key="14">
    <source>
        <dbReference type="PROSITE" id="PS51843"/>
    </source>
</evidence>
<dbReference type="GO" id="GO:0000978">
    <property type="term" value="F:RNA polymerase II cis-regulatory region sequence-specific DNA binding"/>
    <property type="evidence" value="ECO:0007669"/>
    <property type="project" value="InterPro"/>
</dbReference>
<keyword evidence="9 11" id="KW-0675">Receptor</keyword>
<dbReference type="SMART" id="SM00430">
    <property type="entry name" value="HOLI"/>
    <property type="match status" value="1"/>
</dbReference>
<dbReference type="Proteomes" id="UP000050741">
    <property type="component" value="Unassembled WGS sequence"/>
</dbReference>
<dbReference type="SMART" id="SM00399">
    <property type="entry name" value="ZnF_C4"/>
    <property type="match status" value="1"/>
</dbReference>
<comment type="similarity">
    <text evidence="2 11">Belongs to the nuclear hormone receptor family.</text>
</comment>
<feature type="domain" description="Nuclear receptor" evidence="13">
    <location>
        <begin position="9"/>
        <end position="84"/>
    </location>
</feature>
<evidence type="ECO:0000256" key="11">
    <source>
        <dbReference type="RuleBase" id="RU004334"/>
    </source>
</evidence>
<evidence type="ECO:0000256" key="4">
    <source>
        <dbReference type="ARBA" id="ARBA00022771"/>
    </source>
</evidence>
<keyword evidence="3 11" id="KW-0479">Metal-binding</keyword>
<evidence type="ECO:0000259" key="13">
    <source>
        <dbReference type="PROSITE" id="PS51030"/>
    </source>
</evidence>
<dbReference type="Gene3D" id="1.10.565.10">
    <property type="entry name" value="Retinoid X Receptor"/>
    <property type="match status" value="1"/>
</dbReference>
<dbReference type="SUPFAM" id="SSF48508">
    <property type="entry name" value="Nuclear receptor ligand-binding domain"/>
    <property type="match status" value="1"/>
</dbReference>
<accession>A0A183BRN6</accession>